<evidence type="ECO:0000313" key="8">
    <source>
        <dbReference type="Proteomes" id="UP000258309"/>
    </source>
</evidence>
<dbReference type="PROSITE" id="PS51387">
    <property type="entry name" value="FAD_PCMH"/>
    <property type="match status" value="1"/>
</dbReference>
<dbReference type="PANTHER" id="PTHR42973">
    <property type="entry name" value="BINDING OXIDOREDUCTASE, PUTATIVE (AFU_ORTHOLOGUE AFUA_1G17690)-RELATED"/>
    <property type="match status" value="1"/>
</dbReference>
<keyword evidence="3" id="KW-0274">FAD</keyword>
<feature type="chain" id="PRO_5017657215" description="FAD-binding PCMH-type domain-containing protein" evidence="5">
    <location>
        <begin position="26"/>
        <end position="601"/>
    </location>
</feature>
<name>A0A3E2GSI9_SCYLI</name>
<keyword evidence="5" id="KW-0732">Signal</keyword>
<dbReference type="GO" id="GO:0071949">
    <property type="term" value="F:FAD binding"/>
    <property type="evidence" value="ECO:0007669"/>
    <property type="project" value="InterPro"/>
</dbReference>
<dbReference type="PANTHER" id="PTHR42973:SF34">
    <property type="entry name" value="FAD BINDING DOMAIN PROTEIN (AFU_ORTHOLOGUE AFUA_3G02770)"/>
    <property type="match status" value="1"/>
</dbReference>
<dbReference type="OMA" id="LPMISKF"/>
<evidence type="ECO:0000256" key="2">
    <source>
        <dbReference type="ARBA" id="ARBA00022630"/>
    </source>
</evidence>
<comment type="caution">
    <text evidence="7">The sequence shown here is derived from an EMBL/GenBank/DDBJ whole genome shotgun (WGS) entry which is preliminary data.</text>
</comment>
<dbReference type="InterPro" id="IPR006094">
    <property type="entry name" value="Oxid_FAD_bind_N"/>
</dbReference>
<dbReference type="GO" id="GO:0016491">
    <property type="term" value="F:oxidoreductase activity"/>
    <property type="evidence" value="ECO:0007669"/>
    <property type="project" value="UniProtKB-KW"/>
</dbReference>
<gene>
    <name evidence="7" type="ORF">B7463_g12296</name>
</gene>
<dbReference type="OrthoDB" id="2151789at2759"/>
<feature type="domain" description="FAD-binding PCMH-type" evidence="6">
    <location>
        <begin position="82"/>
        <end position="253"/>
    </location>
</feature>
<evidence type="ECO:0000259" key="6">
    <source>
        <dbReference type="PROSITE" id="PS51387"/>
    </source>
</evidence>
<evidence type="ECO:0000256" key="5">
    <source>
        <dbReference type="SAM" id="SignalP"/>
    </source>
</evidence>
<evidence type="ECO:0000256" key="4">
    <source>
        <dbReference type="ARBA" id="ARBA00023002"/>
    </source>
</evidence>
<keyword evidence="2" id="KW-0285">Flavoprotein</keyword>
<evidence type="ECO:0000313" key="7">
    <source>
        <dbReference type="EMBL" id="RFU24040.1"/>
    </source>
</evidence>
<keyword evidence="8" id="KW-1185">Reference proteome</keyword>
<dbReference type="InterPro" id="IPR050416">
    <property type="entry name" value="FAD-linked_Oxidoreductase"/>
</dbReference>
<protein>
    <recommendedName>
        <fullName evidence="6">FAD-binding PCMH-type domain-containing protein</fullName>
    </recommendedName>
</protein>
<dbReference type="InterPro" id="IPR016166">
    <property type="entry name" value="FAD-bd_PCMH"/>
</dbReference>
<dbReference type="InterPro" id="IPR016169">
    <property type="entry name" value="FAD-bd_PCMH_sub2"/>
</dbReference>
<accession>A0A3E2GSI9</accession>
<feature type="non-terminal residue" evidence="7">
    <location>
        <position position="1"/>
    </location>
</feature>
<sequence length="601" mass="67138">MEMSLLRQLSFSFLAFLLSPPTVKADLGVETQIPFQFSGVTNATNNAINCQRACLLMQDALGQNTASLPDNFNIQYYSAQQRELLPSCIIQPESAEQISRAITIIRETQCIFAIKSGGHGISGGSSNIQDGIVIDLSQLNGIEVSEDESTAFIGTGNKWLDVYLRLEERGLSTVGGRVATVGVGGFTLAGGISFLSRRYGWALDNVRNFEVVLANGSVVNASQTTHPDLYFALRGGGNNFGIVTRFDFEAYQQGELWGGNNVFILSDVEERRVAMELSNEIMWNFHSLASHAVRWIQRAACFAGFCIHSTDLIDYFVQMANQPDPFAHTFVYFSWIPVQRAYLGGTTIAYSKPEVNPPVFQKINSLKSIYSTNRLANMSDFALEVEEQTSAGDRLSWNSATFKVDATLISKLMDIFLSESDPLTKLPGALPSMNLQLITKDEISLFAKNGGNSLGIEVEDGSLFIFSVTMFYKDAKDDELVLRATENIIKRAILIGKEMNLHHRFIYQNYVSYDRGVFAGYGPENRERLLQIQRQYDPEGVFQRLKPGFYLFTDLFPTTTKGKDKPIKNRLDEEGITNEEIKRYLSQDLDDQSCFVIVQIV</sequence>
<dbReference type="Pfam" id="PF01565">
    <property type="entry name" value="FAD_binding_4"/>
    <property type="match status" value="1"/>
</dbReference>
<dbReference type="Gene3D" id="3.30.465.10">
    <property type="match status" value="1"/>
</dbReference>
<dbReference type="EMBL" id="NCSJ02000525">
    <property type="protein sequence ID" value="RFU24040.1"/>
    <property type="molecule type" value="Genomic_DNA"/>
</dbReference>
<evidence type="ECO:0000256" key="1">
    <source>
        <dbReference type="ARBA" id="ARBA00005466"/>
    </source>
</evidence>
<dbReference type="SUPFAM" id="SSF56176">
    <property type="entry name" value="FAD-binding/transporter-associated domain-like"/>
    <property type="match status" value="1"/>
</dbReference>
<feature type="non-terminal residue" evidence="7">
    <location>
        <position position="601"/>
    </location>
</feature>
<keyword evidence="4" id="KW-0560">Oxidoreductase</keyword>
<feature type="signal peptide" evidence="5">
    <location>
        <begin position="1"/>
        <end position="25"/>
    </location>
</feature>
<proteinExistence type="inferred from homology"/>
<dbReference type="Proteomes" id="UP000258309">
    <property type="component" value="Unassembled WGS sequence"/>
</dbReference>
<dbReference type="InterPro" id="IPR036318">
    <property type="entry name" value="FAD-bd_PCMH-like_sf"/>
</dbReference>
<dbReference type="STRING" id="5539.A0A3E2GSI9"/>
<dbReference type="AlphaFoldDB" id="A0A3E2GSI9"/>
<evidence type="ECO:0000256" key="3">
    <source>
        <dbReference type="ARBA" id="ARBA00022827"/>
    </source>
</evidence>
<comment type="similarity">
    <text evidence="1">Belongs to the oxygen-dependent FAD-linked oxidoreductase family.</text>
</comment>
<reference evidence="7 8" key="1">
    <citation type="submission" date="2018-05" db="EMBL/GenBank/DDBJ databases">
        <title>Draft genome sequence of Scytalidium lignicola DSM 105466, a ubiquitous saprotrophic fungus.</title>
        <authorList>
            <person name="Buettner E."/>
            <person name="Gebauer A.M."/>
            <person name="Hofrichter M."/>
            <person name="Liers C."/>
            <person name="Kellner H."/>
        </authorList>
    </citation>
    <scope>NUCLEOTIDE SEQUENCE [LARGE SCALE GENOMIC DNA]</scope>
    <source>
        <strain evidence="7 8">DSM 105466</strain>
    </source>
</reference>
<organism evidence="7 8">
    <name type="scientific">Scytalidium lignicola</name>
    <name type="common">Hyphomycete</name>
    <dbReference type="NCBI Taxonomy" id="5539"/>
    <lineage>
        <taxon>Eukaryota</taxon>
        <taxon>Fungi</taxon>
        <taxon>Dikarya</taxon>
        <taxon>Ascomycota</taxon>
        <taxon>Pezizomycotina</taxon>
        <taxon>Leotiomycetes</taxon>
        <taxon>Leotiomycetes incertae sedis</taxon>
        <taxon>Scytalidium</taxon>
    </lineage>
</organism>